<name>A0A432W091_9GAMM</name>
<dbReference type="NCBIfam" id="TIGR01730">
    <property type="entry name" value="RND_mfp"/>
    <property type="match status" value="1"/>
</dbReference>
<dbReference type="Proteomes" id="UP000288395">
    <property type="component" value="Unassembled WGS sequence"/>
</dbReference>
<dbReference type="PANTHER" id="PTHR30469">
    <property type="entry name" value="MULTIDRUG RESISTANCE PROTEIN MDTA"/>
    <property type="match status" value="1"/>
</dbReference>
<dbReference type="InterPro" id="IPR058627">
    <property type="entry name" value="MdtA-like_C"/>
</dbReference>
<evidence type="ECO:0000256" key="3">
    <source>
        <dbReference type="ARBA" id="ARBA00022448"/>
    </source>
</evidence>
<feature type="region of interest" description="Disordered" evidence="4">
    <location>
        <begin position="359"/>
        <end position="379"/>
    </location>
</feature>
<dbReference type="EMBL" id="PIPJ01000002">
    <property type="protein sequence ID" value="RUO22436.1"/>
    <property type="molecule type" value="Genomic_DNA"/>
</dbReference>
<dbReference type="InterPro" id="IPR058625">
    <property type="entry name" value="MdtA-like_BSH"/>
</dbReference>
<comment type="similarity">
    <text evidence="2">Belongs to the membrane fusion protein (MFP) (TC 8.A.1) family.</text>
</comment>
<gene>
    <name evidence="8" type="ORF">CWE08_04460</name>
</gene>
<dbReference type="PANTHER" id="PTHR30469:SF11">
    <property type="entry name" value="BLL4320 PROTEIN"/>
    <property type="match status" value="1"/>
</dbReference>
<accession>A0A432W091</accession>
<feature type="compositionally biased region" description="Basic and acidic residues" evidence="4">
    <location>
        <begin position="370"/>
        <end position="379"/>
    </location>
</feature>
<evidence type="ECO:0000313" key="9">
    <source>
        <dbReference type="Proteomes" id="UP000288395"/>
    </source>
</evidence>
<evidence type="ECO:0000259" key="6">
    <source>
        <dbReference type="Pfam" id="PF25954"/>
    </source>
</evidence>
<feature type="domain" description="CusB-like beta-barrel" evidence="6">
    <location>
        <begin position="206"/>
        <end position="282"/>
    </location>
</feature>
<comment type="subcellular location">
    <subcellularLocation>
        <location evidence="1">Cell envelope</location>
    </subcellularLocation>
</comment>
<dbReference type="InterPro" id="IPR058792">
    <property type="entry name" value="Beta-barrel_RND_2"/>
</dbReference>
<dbReference type="RefSeq" id="WP_126765989.1">
    <property type="nucleotide sequence ID" value="NZ_PIPJ01000002.1"/>
</dbReference>
<evidence type="ECO:0000259" key="7">
    <source>
        <dbReference type="Pfam" id="PF25967"/>
    </source>
</evidence>
<dbReference type="Gene3D" id="1.10.287.470">
    <property type="entry name" value="Helix hairpin bin"/>
    <property type="match status" value="1"/>
</dbReference>
<evidence type="ECO:0000313" key="8">
    <source>
        <dbReference type="EMBL" id="RUO22436.1"/>
    </source>
</evidence>
<dbReference type="GO" id="GO:1990281">
    <property type="term" value="C:efflux pump complex"/>
    <property type="evidence" value="ECO:0007669"/>
    <property type="project" value="TreeGrafter"/>
</dbReference>
<comment type="caution">
    <text evidence="8">The sequence shown here is derived from an EMBL/GenBank/DDBJ whole genome shotgun (WGS) entry which is preliminary data.</text>
</comment>
<evidence type="ECO:0000259" key="5">
    <source>
        <dbReference type="Pfam" id="PF25917"/>
    </source>
</evidence>
<dbReference type="SUPFAM" id="SSF111369">
    <property type="entry name" value="HlyD-like secretion proteins"/>
    <property type="match status" value="1"/>
</dbReference>
<dbReference type="Gene3D" id="2.40.50.100">
    <property type="match status" value="1"/>
</dbReference>
<feature type="domain" description="Multidrug resistance protein MdtA-like C-terminal permuted SH3" evidence="7">
    <location>
        <begin position="287"/>
        <end position="349"/>
    </location>
</feature>
<organism evidence="8 9">
    <name type="scientific">Aliidiomarina iranensis</name>
    <dbReference type="NCBI Taxonomy" id="1434071"/>
    <lineage>
        <taxon>Bacteria</taxon>
        <taxon>Pseudomonadati</taxon>
        <taxon>Pseudomonadota</taxon>
        <taxon>Gammaproteobacteria</taxon>
        <taxon>Alteromonadales</taxon>
        <taxon>Idiomarinaceae</taxon>
        <taxon>Aliidiomarina</taxon>
    </lineage>
</organism>
<evidence type="ECO:0000256" key="2">
    <source>
        <dbReference type="ARBA" id="ARBA00009477"/>
    </source>
</evidence>
<proteinExistence type="inferred from homology"/>
<sequence length="379" mass="40666">MKGKASATKRMIAMLLLTVIVFGLIFGYKAVGNYFMNDFFDNMPAPTVTITATEVSEQTWRASTTAVGSFRAVNGTDVAAQIGGVITSIQFANGAPVEQGDILVTLDTEVDEAERARLAAQLDIARTEAQRLIPLVASQNVSESDVARAESEVAQVAAALQAQDALIKQKTIRAPFSGTLGIRQINLGEYVGPGTPLVSLQSTDPIYLNFTLPEHRIGALNRGMEVIAGVDAYANENFVGEITALSPQVSETTRSIEVQASFANTNGKLLPGMFARVQLNTAEPREVIVVPRTAVQFNPFGNVVYVITGDSEDALQVQQRLVQTGAVQGDLVEVTEGLELGERIATSGLLKLRNNASVTINNDPDVQPPAEREPRPENR</sequence>
<evidence type="ECO:0000256" key="4">
    <source>
        <dbReference type="SAM" id="MobiDB-lite"/>
    </source>
</evidence>
<dbReference type="OrthoDB" id="9806939at2"/>
<dbReference type="Gene3D" id="2.40.30.170">
    <property type="match status" value="1"/>
</dbReference>
<evidence type="ECO:0000256" key="1">
    <source>
        <dbReference type="ARBA" id="ARBA00004196"/>
    </source>
</evidence>
<reference evidence="9" key="1">
    <citation type="journal article" date="2018" name="Front. Microbiol.">
        <title>Genome-Based Analysis Reveals the Taxonomy and Diversity of the Family Idiomarinaceae.</title>
        <authorList>
            <person name="Liu Y."/>
            <person name="Lai Q."/>
            <person name="Shao Z."/>
        </authorList>
    </citation>
    <scope>NUCLEOTIDE SEQUENCE [LARGE SCALE GENOMIC DNA]</scope>
    <source>
        <strain evidence="9">GBPy7</strain>
    </source>
</reference>
<dbReference type="GO" id="GO:0015562">
    <property type="term" value="F:efflux transmembrane transporter activity"/>
    <property type="evidence" value="ECO:0007669"/>
    <property type="project" value="TreeGrafter"/>
</dbReference>
<dbReference type="Gene3D" id="2.40.420.20">
    <property type="match status" value="1"/>
</dbReference>
<dbReference type="Pfam" id="PF25967">
    <property type="entry name" value="RND-MFP_C"/>
    <property type="match status" value="1"/>
</dbReference>
<dbReference type="AlphaFoldDB" id="A0A432W091"/>
<dbReference type="Pfam" id="PF25917">
    <property type="entry name" value="BSH_RND"/>
    <property type="match status" value="1"/>
</dbReference>
<feature type="domain" description="Multidrug resistance protein MdtA-like barrel-sandwich hybrid" evidence="5">
    <location>
        <begin position="76"/>
        <end position="196"/>
    </location>
</feature>
<dbReference type="Pfam" id="PF25954">
    <property type="entry name" value="Beta-barrel_RND_2"/>
    <property type="match status" value="1"/>
</dbReference>
<keyword evidence="3" id="KW-0813">Transport</keyword>
<protein>
    <submittedName>
        <fullName evidence="8">Efflux transporter periplasmic adaptor subunit</fullName>
    </submittedName>
</protein>
<dbReference type="FunFam" id="2.40.30.170:FF:000010">
    <property type="entry name" value="Efflux RND transporter periplasmic adaptor subunit"/>
    <property type="match status" value="1"/>
</dbReference>
<dbReference type="InterPro" id="IPR006143">
    <property type="entry name" value="RND_pump_MFP"/>
</dbReference>
<keyword evidence="9" id="KW-1185">Reference proteome</keyword>